<reference evidence="1" key="2">
    <citation type="submission" date="2019-04" db="EMBL/GenBank/DDBJ databases">
        <authorList>
            <person name="Pasella M."/>
        </authorList>
    </citation>
    <scope>NUCLEOTIDE SEQUENCE</scope>
    <source>
        <strain evidence="1">PD2928_7</strain>
    </source>
</reference>
<dbReference type="Gene3D" id="3.10.20.30">
    <property type="match status" value="1"/>
</dbReference>
<sequence length="70" mass="7892">MNSYLTVFINGDPFNCNSSMSLQDILLYLNFNINSVVVEYNKEIINCSRFKSISLQMNDHLEVITIVGGG</sequence>
<dbReference type="PANTHER" id="PTHR34472:SF1">
    <property type="entry name" value="SULFUR CARRIER PROTEIN THIS"/>
    <property type="match status" value="1"/>
</dbReference>
<dbReference type="InterPro" id="IPR016155">
    <property type="entry name" value="Mopterin_synth/thiamin_S_b"/>
</dbReference>
<dbReference type="AlphaFoldDB" id="A0A4D6WPI6"/>
<protein>
    <submittedName>
        <fullName evidence="1">Thiamin biosynthesis protein S</fullName>
    </submittedName>
</protein>
<proteinExistence type="predicted"/>
<geneLocation type="plastid" evidence="1"/>
<gene>
    <name evidence="1" type="primary">thiS</name>
</gene>
<dbReference type="InterPro" id="IPR003749">
    <property type="entry name" value="ThiS/MoaD-like"/>
</dbReference>
<reference evidence="1" key="1">
    <citation type="journal article" date="2019" name="Mol. Phylogenet. Evol.">
        <title>Morphological evolution and classification of the red algal order Ceramiales inferred using plastid phylogenomics.</title>
        <authorList>
            <person name="Diaz-Tapia P."/>
            <person name="Pasella M.M."/>
            <person name="Verbruggen H."/>
            <person name="Maggs C.A."/>
        </authorList>
    </citation>
    <scope>NUCLEOTIDE SEQUENCE</scope>
    <source>
        <strain evidence="1">PD2928_7</strain>
    </source>
</reference>
<keyword evidence="1" id="KW-0934">Plastid</keyword>
<name>A0A4D6WPI6_9FLOR</name>
<organism evidence="1">
    <name type="scientific">Cryptopleura ramosa</name>
    <dbReference type="NCBI Taxonomy" id="131094"/>
    <lineage>
        <taxon>Eukaryota</taxon>
        <taxon>Rhodophyta</taxon>
        <taxon>Florideophyceae</taxon>
        <taxon>Rhodymeniophycidae</taxon>
        <taxon>Ceramiales</taxon>
        <taxon>Delesseriaceae</taxon>
        <taxon>Cryptopleura</taxon>
    </lineage>
</organism>
<dbReference type="NCBIfam" id="TIGR01683">
    <property type="entry name" value="thiS"/>
    <property type="match status" value="1"/>
</dbReference>
<dbReference type="InterPro" id="IPR012675">
    <property type="entry name" value="Beta-grasp_dom_sf"/>
</dbReference>
<accession>A0A4D6WPI6</accession>
<dbReference type="SUPFAM" id="SSF54285">
    <property type="entry name" value="MoaD/ThiS"/>
    <property type="match status" value="1"/>
</dbReference>
<dbReference type="Pfam" id="PF02597">
    <property type="entry name" value="ThiS"/>
    <property type="match status" value="1"/>
</dbReference>
<dbReference type="InterPro" id="IPR010035">
    <property type="entry name" value="Thi_S"/>
</dbReference>
<dbReference type="EMBL" id="MK814639">
    <property type="protein sequence ID" value="QCI05754.1"/>
    <property type="molecule type" value="Genomic_DNA"/>
</dbReference>
<dbReference type="CDD" id="cd00565">
    <property type="entry name" value="Ubl_ThiS"/>
    <property type="match status" value="1"/>
</dbReference>
<evidence type="ECO:0000313" key="1">
    <source>
        <dbReference type="EMBL" id="QCI05754.1"/>
    </source>
</evidence>
<dbReference type="PANTHER" id="PTHR34472">
    <property type="entry name" value="SULFUR CARRIER PROTEIN THIS"/>
    <property type="match status" value="1"/>
</dbReference>